<evidence type="ECO:0000259" key="7">
    <source>
        <dbReference type="Pfam" id="PF00248"/>
    </source>
</evidence>
<dbReference type="SUPFAM" id="SSF51430">
    <property type="entry name" value="NAD(P)-linked oxidoreductase"/>
    <property type="match status" value="1"/>
</dbReference>
<proteinExistence type="inferred from homology"/>
<keyword evidence="3" id="KW-0560">Oxidoreductase</keyword>
<evidence type="ECO:0000256" key="6">
    <source>
        <dbReference type="PIRSR" id="PIRSR000097-3"/>
    </source>
</evidence>
<dbReference type="InterPro" id="IPR018170">
    <property type="entry name" value="Aldo/ket_reductase_CS"/>
</dbReference>
<dbReference type="Pfam" id="PF00248">
    <property type="entry name" value="Aldo_ket_red"/>
    <property type="match status" value="1"/>
</dbReference>
<dbReference type="PROSITE" id="PS00798">
    <property type="entry name" value="ALDOKETO_REDUCTASE_1"/>
    <property type="match status" value="1"/>
</dbReference>
<reference evidence="8" key="2">
    <citation type="submission" date="2021-04" db="EMBL/GenBank/DDBJ databases">
        <authorList>
            <person name="Gilroy R."/>
        </authorList>
    </citation>
    <scope>NUCLEOTIDE SEQUENCE</scope>
    <source>
        <strain evidence="8">CHK183-5548</strain>
    </source>
</reference>
<feature type="site" description="Lowers pKa of active site Tyr" evidence="6">
    <location>
        <position position="74"/>
    </location>
</feature>
<evidence type="ECO:0000256" key="2">
    <source>
        <dbReference type="ARBA" id="ARBA00022857"/>
    </source>
</evidence>
<evidence type="ECO:0000256" key="3">
    <source>
        <dbReference type="ARBA" id="ARBA00023002"/>
    </source>
</evidence>
<accession>A0A9D2PB48</accession>
<evidence type="ECO:0000256" key="5">
    <source>
        <dbReference type="PIRSR" id="PIRSR000097-2"/>
    </source>
</evidence>
<evidence type="ECO:0000313" key="9">
    <source>
        <dbReference type="Proteomes" id="UP000823883"/>
    </source>
</evidence>
<dbReference type="Proteomes" id="UP000823883">
    <property type="component" value="Unassembled WGS sequence"/>
</dbReference>
<feature type="domain" description="NADP-dependent oxidoreductase" evidence="7">
    <location>
        <begin position="29"/>
        <end position="256"/>
    </location>
</feature>
<dbReference type="PANTHER" id="PTHR43827">
    <property type="entry name" value="2,5-DIKETO-D-GLUCONIC ACID REDUCTASE"/>
    <property type="match status" value="1"/>
</dbReference>
<dbReference type="Gene3D" id="3.20.20.100">
    <property type="entry name" value="NADP-dependent oxidoreductase domain"/>
    <property type="match status" value="1"/>
</dbReference>
<evidence type="ECO:0000256" key="4">
    <source>
        <dbReference type="PIRSR" id="PIRSR000097-1"/>
    </source>
</evidence>
<comment type="caution">
    <text evidence="8">The sequence shown here is derived from an EMBL/GenBank/DDBJ whole genome shotgun (WGS) entry which is preliminary data.</text>
</comment>
<dbReference type="InterPro" id="IPR023210">
    <property type="entry name" value="NADP_OxRdtase_dom"/>
</dbReference>
<feature type="binding site" evidence="5">
    <location>
        <position position="107"/>
    </location>
    <ligand>
        <name>substrate</name>
    </ligand>
</feature>
<organism evidence="8 9">
    <name type="scientific">Candidatus Lachnoclostridium pullistercoris</name>
    <dbReference type="NCBI Taxonomy" id="2838632"/>
    <lineage>
        <taxon>Bacteria</taxon>
        <taxon>Bacillati</taxon>
        <taxon>Bacillota</taxon>
        <taxon>Clostridia</taxon>
        <taxon>Lachnospirales</taxon>
        <taxon>Lachnospiraceae</taxon>
    </lineage>
</organism>
<dbReference type="PRINTS" id="PR00069">
    <property type="entry name" value="ALDKETRDTASE"/>
</dbReference>
<reference evidence="8" key="1">
    <citation type="journal article" date="2021" name="PeerJ">
        <title>Extensive microbial diversity within the chicken gut microbiome revealed by metagenomics and culture.</title>
        <authorList>
            <person name="Gilroy R."/>
            <person name="Ravi A."/>
            <person name="Getino M."/>
            <person name="Pursley I."/>
            <person name="Horton D.L."/>
            <person name="Alikhan N.F."/>
            <person name="Baker D."/>
            <person name="Gharbi K."/>
            <person name="Hall N."/>
            <person name="Watson M."/>
            <person name="Adriaenssens E.M."/>
            <person name="Foster-Nyarko E."/>
            <person name="Jarju S."/>
            <person name="Secka A."/>
            <person name="Antonio M."/>
            <person name="Oren A."/>
            <person name="Chaudhuri R.R."/>
            <person name="La Ragione R."/>
            <person name="Hildebrand F."/>
            <person name="Pallen M.J."/>
        </authorList>
    </citation>
    <scope>NUCLEOTIDE SEQUENCE</scope>
    <source>
        <strain evidence="8">CHK183-5548</strain>
    </source>
</reference>
<evidence type="ECO:0000256" key="1">
    <source>
        <dbReference type="ARBA" id="ARBA00007905"/>
    </source>
</evidence>
<dbReference type="PANTHER" id="PTHR43827:SF3">
    <property type="entry name" value="NADP-DEPENDENT OXIDOREDUCTASE DOMAIN-CONTAINING PROTEIN"/>
    <property type="match status" value="1"/>
</dbReference>
<dbReference type="PROSITE" id="PS00063">
    <property type="entry name" value="ALDOKETO_REDUCTASE_3"/>
    <property type="match status" value="1"/>
</dbReference>
<dbReference type="PIRSF" id="PIRSF000097">
    <property type="entry name" value="AKR"/>
    <property type="match status" value="1"/>
</dbReference>
<comment type="similarity">
    <text evidence="1">Belongs to the aldo/keto reductase family.</text>
</comment>
<sequence>METIKLNNGVNMPMVGFGVFQVTDLKVCQQAVSDAISVGYRLFDTASVYENESAVGAAIRNSGIPREEFFVTSKAYMPEMGYEKTKEAFERTLYNLGLEYLDLYLIHQPFADYYGAWRAMEELYQEGRIRAIGVSNFPSDRIIDFCYNVKIIPAVNQLEIHPFFQRDDELEILKEYGIQPQAWAPFAEGMNGMFTNPVLTKIAEAHGKSVAQVILRWDIQRGVMVIPKSIHKNRMEQNFDIWDFELTDEEMELISTLDLHHPQMLDTRKPSEVKRVYGFKDNPVVTSL</sequence>
<keyword evidence="2" id="KW-0521">NADP</keyword>
<gene>
    <name evidence="8" type="ORF">IAA04_02670</name>
</gene>
<protein>
    <submittedName>
        <fullName evidence="8">Aldo/keto reductase</fullName>
    </submittedName>
</protein>
<dbReference type="CDD" id="cd19133">
    <property type="entry name" value="AKR_AKR5F1"/>
    <property type="match status" value="1"/>
</dbReference>
<name>A0A9D2PB48_9FIRM</name>
<feature type="active site" description="Proton donor" evidence="4">
    <location>
        <position position="49"/>
    </location>
</feature>
<dbReference type="PROSITE" id="PS00062">
    <property type="entry name" value="ALDOKETO_REDUCTASE_2"/>
    <property type="match status" value="1"/>
</dbReference>
<dbReference type="FunFam" id="3.20.20.100:FF:000015">
    <property type="entry name" value="Oxidoreductase, aldo/keto reductase family"/>
    <property type="match status" value="1"/>
</dbReference>
<evidence type="ECO:0000313" key="8">
    <source>
        <dbReference type="EMBL" id="HJC46939.1"/>
    </source>
</evidence>
<dbReference type="AlphaFoldDB" id="A0A9D2PB48"/>
<dbReference type="EMBL" id="DWWL01000013">
    <property type="protein sequence ID" value="HJC46939.1"/>
    <property type="molecule type" value="Genomic_DNA"/>
</dbReference>
<dbReference type="InterPro" id="IPR020471">
    <property type="entry name" value="AKR"/>
</dbReference>
<dbReference type="GO" id="GO:0016616">
    <property type="term" value="F:oxidoreductase activity, acting on the CH-OH group of donors, NAD or NADP as acceptor"/>
    <property type="evidence" value="ECO:0007669"/>
    <property type="project" value="UniProtKB-ARBA"/>
</dbReference>
<dbReference type="InterPro" id="IPR036812">
    <property type="entry name" value="NAD(P)_OxRdtase_dom_sf"/>
</dbReference>